<feature type="domain" description="Enhancer of polycomb-like N-terminal" evidence="2">
    <location>
        <begin position="22"/>
        <end position="233"/>
    </location>
</feature>
<reference evidence="4" key="2">
    <citation type="submission" date="2015-01" db="EMBL/GenBank/DDBJ databases">
        <title>Evolutionary Origins and Diversification of the Mycorrhizal Mutualists.</title>
        <authorList>
            <consortium name="DOE Joint Genome Institute"/>
            <consortium name="Mycorrhizal Genomics Consortium"/>
            <person name="Kohler A."/>
            <person name="Kuo A."/>
            <person name="Nagy L.G."/>
            <person name="Floudas D."/>
            <person name="Copeland A."/>
            <person name="Barry K.W."/>
            <person name="Cichocki N."/>
            <person name="Veneault-Fourrey C."/>
            <person name="LaButti K."/>
            <person name="Lindquist E.A."/>
            <person name="Lipzen A."/>
            <person name="Lundell T."/>
            <person name="Morin E."/>
            <person name="Murat C."/>
            <person name="Riley R."/>
            <person name="Ohm R."/>
            <person name="Sun H."/>
            <person name="Tunlid A."/>
            <person name="Henrissat B."/>
            <person name="Grigoriev I.V."/>
            <person name="Hibbett D.S."/>
            <person name="Martin F."/>
        </authorList>
    </citation>
    <scope>NUCLEOTIDE SEQUENCE [LARGE SCALE GENOMIC DNA]</scope>
    <source>
        <strain evidence="4">MUT 4182</strain>
    </source>
</reference>
<dbReference type="HOGENOM" id="CLU_895918_0_0_1"/>
<gene>
    <name evidence="3" type="ORF">M407DRAFT_26353</name>
</gene>
<keyword evidence="4" id="KW-1185">Reference proteome</keyword>
<feature type="compositionally biased region" description="Low complexity" evidence="1">
    <location>
        <begin position="102"/>
        <end position="113"/>
    </location>
</feature>
<name>A0A0C3KS12_9AGAM</name>
<dbReference type="Proteomes" id="UP000054248">
    <property type="component" value="Unassembled WGS sequence"/>
</dbReference>
<dbReference type="STRING" id="1051891.A0A0C3KS12"/>
<reference evidence="3 4" key="1">
    <citation type="submission" date="2014-04" db="EMBL/GenBank/DDBJ databases">
        <authorList>
            <consortium name="DOE Joint Genome Institute"/>
            <person name="Kuo A."/>
            <person name="Girlanda M."/>
            <person name="Perotto S."/>
            <person name="Kohler A."/>
            <person name="Nagy L.G."/>
            <person name="Floudas D."/>
            <person name="Copeland A."/>
            <person name="Barry K.W."/>
            <person name="Cichocki N."/>
            <person name="Veneault-Fourrey C."/>
            <person name="LaButti K."/>
            <person name="Lindquist E.A."/>
            <person name="Lipzen A."/>
            <person name="Lundell T."/>
            <person name="Morin E."/>
            <person name="Murat C."/>
            <person name="Sun H."/>
            <person name="Tunlid A."/>
            <person name="Henrissat B."/>
            <person name="Grigoriev I.V."/>
            <person name="Hibbett D.S."/>
            <person name="Martin F."/>
            <person name="Nordberg H.P."/>
            <person name="Cantor M.N."/>
            <person name="Hua S.X."/>
        </authorList>
    </citation>
    <scope>NUCLEOTIDE SEQUENCE [LARGE SCALE GENOMIC DNA]</scope>
    <source>
        <strain evidence="3 4">MUT 4182</strain>
    </source>
</reference>
<feature type="compositionally biased region" description="Low complexity" evidence="1">
    <location>
        <begin position="76"/>
        <end position="94"/>
    </location>
</feature>
<protein>
    <recommendedName>
        <fullName evidence="2">Enhancer of polycomb-like N-terminal domain-containing protein</fullName>
    </recommendedName>
</protein>
<feature type="non-terminal residue" evidence="3">
    <location>
        <position position="311"/>
    </location>
</feature>
<accession>A0A0C3KS12</accession>
<dbReference type="Pfam" id="PF10513">
    <property type="entry name" value="EPL1"/>
    <property type="match status" value="1"/>
</dbReference>
<evidence type="ECO:0000259" key="2">
    <source>
        <dbReference type="Pfam" id="PF10513"/>
    </source>
</evidence>
<proteinExistence type="predicted"/>
<evidence type="ECO:0000313" key="3">
    <source>
        <dbReference type="EMBL" id="KIO24238.1"/>
    </source>
</evidence>
<dbReference type="EMBL" id="KN823065">
    <property type="protein sequence ID" value="KIO24238.1"/>
    <property type="molecule type" value="Genomic_DNA"/>
</dbReference>
<dbReference type="InterPro" id="IPR019542">
    <property type="entry name" value="Enhancer_polycomb-like_N"/>
</dbReference>
<feature type="compositionally biased region" description="Pro residues" evidence="1">
    <location>
        <begin position="114"/>
        <end position="124"/>
    </location>
</feature>
<feature type="region of interest" description="Disordered" evidence="1">
    <location>
        <begin position="76"/>
        <end position="134"/>
    </location>
</feature>
<evidence type="ECO:0000256" key="1">
    <source>
        <dbReference type="SAM" id="MobiDB-lite"/>
    </source>
</evidence>
<dbReference type="OrthoDB" id="435275at2759"/>
<evidence type="ECO:0000313" key="4">
    <source>
        <dbReference type="Proteomes" id="UP000054248"/>
    </source>
</evidence>
<sequence>MGRGDFAVTAAASTKGTPRVRNKITHKTRLRIIHGDIQDSDRIFVEDDSADGKSLATGVDAEDANEFHLLAVLAASQQQSQPPPGASSSSASGSTFCTQQTASSSSSRKAALLAPPPPAAPHIPTPDAGGKVDNYSELYPDVSFHSSIMLVKASDTVEDHLGDALGGGFAYFLDERDSDWLEKSNKSATGGAGDASGTPRARSAKARGKEPETANSTAISEDDFELVMGLFERVTEEKFPYLHLTPTELPPLSDYETFFTSPLPCHYFSSYVVPPSVPTPAVLYRHARTIYPWWRERKLERGGRRIIPQLN</sequence>
<organism evidence="3 4">
    <name type="scientific">Tulasnella calospora MUT 4182</name>
    <dbReference type="NCBI Taxonomy" id="1051891"/>
    <lineage>
        <taxon>Eukaryota</taxon>
        <taxon>Fungi</taxon>
        <taxon>Dikarya</taxon>
        <taxon>Basidiomycota</taxon>
        <taxon>Agaricomycotina</taxon>
        <taxon>Agaricomycetes</taxon>
        <taxon>Cantharellales</taxon>
        <taxon>Tulasnellaceae</taxon>
        <taxon>Tulasnella</taxon>
    </lineage>
</organism>
<feature type="region of interest" description="Disordered" evidence="1">
    <location>
        <begin position="183"/>
        <end position="218"/>
    </location>
</feature>
<dbReference type="AlphaFoldDB" id="A0A0C3KS12"/>